<sequence length="52" mass="5644">MTLTRRDMLASTAAFALMPRVTLAEPGPVLTAREGVQQLAPDSFFRNAGLRP</sequence>
<organism evidence="1 2">
    <name type="scientific">Sedimentitalea xiamensis</name>
    <dbReference type="NCBI Taxonomy" id="3050037"/>
    <lineage>
        <taxon>Bacteria</taxon>
        <taxon>Pseudomonadati</taxon>
        <taxon>Pseudomonadota</taxon>
        <taxon>Alphaproteobacteria</taxon>
        <taxon>Rhodobacterales</taxon>
        <taxon>Paracoccaceae</taxon>
        <taxon>Sedimentitalea</taxon>
    </lineage>
</organism>
<accession>A0ABT7FL87</accession>
<name>A0ABT7FL87_9RHOB</name>
<dbReference type="Proteomes" id="UP001227126">
    <property type="component" value="Unassembled WGS sequence"/>
</dbReference>
<evidence type="ECO:0000313" key="1">
    <source>
        <dbReference type="EMBL" id="MDK3075922.1"/>
    </source>
</evidence>
<evidence type="ECO:0000313" key="2">
    <source>
        <dbReference type="Proteomes" id="UP001227126"/>
    </source>
</evidence>
<keyword evidence="2" id="KW-1185">Reference proteome</keyword>
<protein>
    <submittedName>
        <fullName evidence="1">Uncharacterized protein</fullName>
    </submittedName>
</protein>
<reference evidence="1 2" key="1">
    <citation type="submission" date="2023-05" db="EMBL/GenBank/DDBJ databases">
        <title>Sedimentitalea sp. nov. JM2-8.</title>
        <authorList>
            <person name="Huang J."/>
        </authorList>
    </citation>
    <scope>NUCLEOTIDE SEQUENCE [LARGE SCALE GENOMIC DNA]</scope>
    <source>
        <strain evidence="1 2">JM2-8</strain>
    </source>
</reference>
<dbReference type="EMBL" id="JASNJE010000067">
    <property type="protein sequence ID" value="MDK3075922.1"/>
    <property type="molecule type" value="Genomic_DNA"/>
</dbReference>
<dbReference type="PROSITE" id="PS51318">
    <property type="entry name" value="TAT"/>
    <property type="match status" value="1"/>
</dbReference>
<proteinExistence type="predicted"/>
<dbReference type="InterPro" id="IPR006311">
    <property type="entry name" value="TAT_signal"/>
</dbReference>
<gene>
    <name evidence="1" type="ORF">QO034_23000</name>
</gene>
<dbReference type="RefSeq" id="WP_284487831.1">
    <property type="nucleotide sequence ID" value="NZ_JASNJE010000067.1"/>
</dbReference>
<comment type="caution">
    <text evidence="1">The sequence shown here is derived from an EMBL/GenBank/DDBJ whole genome shotgun (WGS) entry which is preliminary data.</text>
</comment>